<dbReference type="EMBL" id="QLLL01000012">
    <property type="protein sequence ID" value="RAI98407.1"/>
    <property type="molecule type" value="Genomic_DNA"/>
</dbReference>
<reference evidence="1 2" key="1">
    <citation type="submission" date="2018-06" db="EMBL/GenBank/DDBJ databases">
        <title>Genomic Encyclopedia of Archaeal and Bacterial Type Strains, Phase II (KMG-II): from individual species to whole genera.</title>
        <authorList>
            <person name="Goeker M."/>
        </authorList>
    </citation>
    <scope>NUCLEOTIDE SEQUENCE [LARGE SCALE GENOMIC DNA]</scope>
    <source>
        <strain evidence="1 2">DSM 23857</strain>
    </source>
</reference>
<sequence length="99" mass="11870">MENYSKTNITDPYYLAIQEPRQEILEEIFFSFRVQETEEYRKKIDRKQLARMAWLAERERQQKDRCANVFEQIKSDGTFDKLLAMSASQKLIMGNIQNL</sequence>
<evidence type="ECO:0000313" key="2">
    <source>
        <dbReference type="Proteomes" id="UP000249547"/>
    </source>
</evidence>
<proteinExistence type="predicted"/>
<gene>
    <name evidence="1" type="ORF">LX64_04769</name>
</gene>
<accession>A0A327Q3S0</accession>
<comment type="caution">
    <text evidence="1">The sequence shown here is derived from an EMBL/GenBank/DDBJ whole genome shotgun (WGS) entry which is preliminary data.</text>
</comment>
<evidence type="ECO:0000313" key="1">
    <source>
        <dbReference type="EMBL" id="RAI98407.1"/>
    </source>
</evidence>
<protein>
    <submittedName>
        <fullName evidence="1">Uncharacterized protein</fullName>
    </submittedName>
</protein>
<keyword evidence="2" id="KW-1185">Reference proteome</keyword>
<dbReference type="RefSeq" id="WP_111600156.1">
    <property type="nucleotide sequence ID" value="NZ_QLLL01000012.1"/>
</dbReference>
<dbReference type="AlphaFoldDB" id="A0A327Q3S0"/>
<organism evidence="1 2">
    <name type="scientific">Chitinophaga skermanii</name>
    <dbReference type="NCBI Taxonomy" id="331697"/>
    <lineage>
        <taxon>Bacteria</taxon>
        <taxon>Pseudomonadati</taxon>
        <taxon>Bacteroidota</taxon>
        <taxon>Chitinophagia</taxon>
        <taxon>Chitinophagales</taxon>
        <taxon>Chitinophagaceae</taxon>
        <taxon>Chitinophaga</taxon>
    </lineage>
</organism>
<name>A0A327Q3S0_9BACT</name>
<dbReference type="Proteomes" id="UP000249547">
    <property type="component" value="Unassembled WGS sequence"/>
</dbReference>